<proteinExistence type="inferred from homology"/>
<dbReference type="PROSITE" id="PS50850">
    <property type="entry name" value="MFS"/>
    <property type="match status" value="1"/>
</dbReference>
<evidence type="ECO:0000256" key="2">
    <source>
        <dbReference type="ARBA" id="ARBA00006727"/>
    </source>
</evidence>
<evidence type="ECO:0000256" key="4">
    <source>
        <dbReference type="SAM" id="Phobius"/>
    </source>
</evidence>
<dbReference type="AlphaFoldDB" id="A0A0D7BP29"/>
<keyword evidence="4" id="KW-0472">Membrane</keyword>
<reference evidence="6 7" key="1">
    <citation type="journal article" date="2015" name="Fungal Genet. Biol.">
        <title>Evolution of novel wood decay mechanisms in Agaricales revealed by the genome sequences of Fistulina hepatica and Cylindrobasidium torrendii.</title>
        <authorList>
            <person name="Floudas D."/>
            <person name="Held B.W."/>
            <person name="Riley R."/>
            <person name="Nagy L.G."/>
            <person name="Koehler G."/>
            <person name="Ransdell A.S."/>
            <person name="Younus H."/>
            <person name="Chow J."/>
            <person name="Chiniquy J."/>
            <person name="Lipzen A."/>
            <person name="Tritt A."/>
            <person name="Sun H."/>
            <person name="Haridas S."/>
            <person name="LaButti K."/>
            <person name="Ohm R.A."/>
            <person name="Kues U."/>
            <person name="Blanchette R.A."/>
            <person name="Grigoriev I.V."/>
            <person name="Minto R.E."/>
            <person name="Hibbett D.S."/>
        </authorList>
    </citation>
    <scope>NUCLEOTIDE SEQUENCE [LARGE SCALE GENOMIC DNA]</scope>
    <source>
        <strain evidence="6 7">FP15055 ss-10</strain>
    </source>
</reference>
<dbReference type="EMBL" id="KN880448">
    <property type="protein sequence ID" value="KIY71970.1"/>
    <property type="molecule type" value="Genomic_DNA"/>
</dbReference>
<dbReference type="Proteomes" id="UP000054007">
    <property type="component" value="Unassembled WGS sequence"/>
</dbReference>
<protein>
    <submittedName>
        <fullName evidence="6">MFS general substrate transporter</fullName>
    </submittedName>
</protein>
<dbReference type="SUPFAM" id="SSF103473">
    <property type="entry name" value="MFS general substrate transporter"/>
    <property type="match status" value="1"/>
</dbReference>
<feature type="transmembrane region" description="Helical" evidence="4">
    <location>
        <begin position="319"/>
        <end position="338"/>
    </location>
</feature>
<evidence type="ECO:0000256" key="1">
    <source>
        <dbReference type="ARBA" id="ARBA00004141"/>
    </source>
</evidence>
<feature type="transmembrane region" description="Helical" evidence="4">
    <location>
        <begin position="290"/>
        <end position="307"/>
    </location>
</feature>
<feature type="transmembrane region" description="Helical" evidence="4">
    <location>
        <begin position="173"/>
        <end position="197"/>
    </location>
</feature>
<dbReference type="Gene3D" id="1.20.1250.20">
    <property type="entry name" value="MFS general substrate transporter like domains"/>
    <property type="match status" value="2"/>
</dbReference>
<dbReference type="InterPro" id="IPR011701">
    <property type="entry name" value="MFS"/>
</dbReference>
<evidence type="ECO:0000313" key="6">
    <source>
        <dbReference type="EMBL" id="KIY71970.1"/>
    </source>
</evidence>
<dbReference type="PANTHER" id="PTHR11360">
    <property type="entry name" value="MONOCARBOXYLATE TRANSPORTER"/>
    <property type="match status" value="1"/>
</dbReference>
<keyword evidence="4" id="KW-1133">Transmembrane helix</keyword>
<evidence type="ECO:0000256" key="3">
    <source>
        <dbReference type="SAM" id="MobiDB-lite"/>
    </source>
</evidence>
<dbReference type="PANTHER" id="PTHR11360:SF234">
    <property type="entry name" value="MFS-TYPE TRANSPORTER DBAD-RELATED"/>
    <property type="match status" value="1"/>
</dbReference>
<name>A0A0D7BP29_9AGAR</name>
<evidence type="ECO:0000259" key="5">
    <source>
        <dbReference type="PROSITE" id="PS50850"/>
    </source>
</evidence>
<feature type="region of interest" description="Disordered" evidence="3">
    <location>
        <begin position="1"/>
        <end position="21"/>
    </location>
</feature>
<dbReference type="InterPro" id="IPR020846">
    <property type="entry name" value="MFS_dom"/>
</dbReference>
<feature type="transmembrane region" description="Helical" evidence="4">
    <location>
        <begin position="245"/>
        <end position="270"/>
    </location>
</feature>
<feature type="transmembrane region" description="Helical" evidence="4">
    <location>
        <begin position="203"/>
        <end position="225"/>
    </location>
</feature>
<dbReference type="GO" id="GO:0022857">
    <property type="term" value="F:transmembrane transporter activity"/>
    <property type="evidence" value="ECO:0007669"/>
    <property type="project" value="InterPro"/>
</dbReference>
<keyword evidence="4" id="KW-0812">Transmembrane</keyword>
<dbReference type="InterPro" id="IPR050327">
    <property type="entry name" value="Proton-linked_MCT"/>
</dbReference>
<feature type="transmembrane region" description="Helical" evidence="4">
    <location>
        <begin position="112"/>
        <end position="132"/>
    </location>
</feature>
<accession>A0A0D7BP29</accession>
<comment type="similarity">
    <text evidence="2">Belongs to the major facilitator superfamily. Monocarboxylate porter (TC 2.A.1.13) family.</text>
</comment>
<dbReference type="InterPro" id="IPR036259">
    <property type="entry name" value="MFS_trans_sf"/>
</dbReference>
<feature type="transmembrane region" description="Helical" evidence="4">
    <location>
        <begin position="43"/>
        <end position="66"/>
    </location>
</feature>
<feature type="transmembrane region" description="Helical" evidence="4">
    <location>
        <begin position="86"/>
        <end position="106"/>
    </location>
</feature>
<gene>
    <name evidence="6" type="ORF">CYLTODRAFT_368380</name>
</gene>
<sequence>MSHDDKFSPTPSEQAGDDPEKSRIEPLNQAAVDLRVYDVGLRAWGTVVGAWLIQFCIIGMPLAFGVCQTFYEREYLQGYTASQIDWIGSLQLCLMYLLGLVVAGWFDAGYFRAISLSGCTLFVFSFFMLSLAKPGKYYQILLAQGVGMGIGTGVTYTPTSSVVSQHFRRRRSLAMGIITTGGAIGGFFFSAILGQFLDGRIGFAWGIRICAFICLGCLSLANVLIRTQYPPQTESKKKVQVSAPLLGQMLKTPAYIAMILFGLFISLALYNPMFAVQSFAKEHSNIPNGLTSYLLAIINLSSVLGRTIPNALADRFGLFYVYIPCVAATGIVALVMTYCTTTASIVVFCVLYGFFSGTAVSLFFPAVLSLDPDVTRSGLRLGMASVPVGIASLVGTPIAGAVVGDGKWWAGSVFTGVLEIVSAVTLLFTYLYRPRR</sequence>
<comment type="subcellular location">
    <subcellularLocation>
        <location evidence="1">Membrane</location>
        <topology evidence="1">Multi-pass membrane protein</topology>
    </subcellularLocation>
</comment>
<feature type="transmembrane region" description="Helical" evidence="4">
    <location>
        <begin position="381"/>
        <end position="402"/>
    </location>
</feature>
<feature type="transmembrane region" description="Helical" evidence="4">
    <location>
        <begin position="344"/>
        <end position="369"/>
    </location>
</feature>
<dbReference type="OrthoDB" id="6499973at2759"/>
<feature type="domain" description="Major facilitator superfamily (MFS) profile" evidence="5">
    <location>
        <begin position="250"/>
        <end position="436"/>
    </location>
</feature>
<evidence type="ECO:0000313" key="7">
    <source>
        <dbReference type="Proteomes" id="UP000054007"/>
    </source>
</evidence>
<organism evidence="6 7">
    <name type="scientific">Cylindrobasidium torrendii FP15055 ss-10</name>
    <dbReference type="NCBI Taxonomy" id="1314674"/>
    <lineage>
        <taxon>Eukaryota</taxon>
        <taxon>Fungi</taxon>
        <taxon>Dikarya</taxon>
        <taxon>Basidiomycota</taxon>
        <taxon>Agaricomycotina</taxon>
        <taxon>Agaricomycetes</taxon>
        <taxon>Agaricomycetidae</taxon>
        <taxon>Agaricales</taxon>
        <taxon>Marasmiineae</taxon>
        <taxon>Physalacriaceae</taxon>
        <taxon>Cylindrobasidium</taxon>
    </lineage>
</organism>
<dbReference type="Pfam" id="PF07690">
    <property type="entry name" value="MFS_1"/>
    <property type="match status" value="1"/>
</dbReference>
<dbReference type="GO" id="GO:0016020">
    <property type="term" value="C:membrane"/>
    <property type="evidence" value="ECO:0007669"/>
    <property type="project" value="UniProtKB-SubCell"/>
</dbReference>
<feature type="transmembrane region" description="Helical" evidence="4">
    <location>
        <begin position="408"/>
        <end position="432"/>
    </location>
</feature>
<keyword evidence="7" id="KW-1185">Reference proteome</keyword>